<evidence type="ECO:0000313" key="2">
    <source>
        <dbReference type="EMBL" id="KPI98632.1"/>
    </source>
</evidence>
<sequence>MCRGPSSARRPGSSPAHSWSPVLRVCSSHKRRPPSRWGPCFVRRLTLTHQLLHIHKRDKVRPAEGDHLTINRHPARKDRLAFKAQIRDTKERVAGSPRLLTLRTAGPPCLTHGLAGPVYDVESIDSGYGV</sequence>
<dbReference type="AlphaFoldDB" id="A0A194PZ73"/>
<name>A0A194PZ73_PAPXU</name>
<protein>
    <submittedName>
        <fullName evidence="2">Uncharacterized protein</fullName>
    </submittedName>
</protein>
<organism evidence="2 3">
    <name type="scientific">Papilio xuthus</name>
    <name type="common">Asian swallowtail butterfly</name>
    <dbReference type="NCBI Taxonomy" id="66420"/>
    <lineage>
        <taxon>Eukaryota</taxon>
        <taxon>Metazoa</taxon>
        <taxon>Ecdysozoa</taxon>
        <taxon>Arthropoda</taxon>
        <taxon>Hexapoda</taxon>
        <taxon>Insecta</taxon>
        <taxon>Pterygota</taxon>
        <taxon>Neoptera</taxon>
        <taxon>Endopterygota</taxon>
        <taxon>Lepidoptera</taxon>
        <taxon>Glossata</taxon>
        <taxon>Ditrysia</taxon>
        <taxon>Papilionoidea</taxon>
        <taxon>Papilionidae</taxon>
        <taxon>Papilioninae</taxon>
        <taxon>Papilio</taxon>
    </lineage>
</organism>
<feature type="region of interest" description="Disordered" evidence="1">
    <location>
        <begin position="1"/>
        <end position="20"/>
    </location>
</feature>
<dbReference type="EMBL" id="KQ459583">
    <property type="protein sequence ID" value="KPI98632.1"/>
    <property type="molecule type" value="Genomic_DNA"/>
</dbReference>
<gene>
    <name evidence="2" type="ORF">RR46_04605</name>
</gene>
<accession>A0A194PZ73</accession>
<dbReference type="Proteomes" id="UP000053268">
    <property type="component" value="Unassembled WGS sequence"/>
</dbReference>
<proteinExistence type="predicted"/>
<evidence type="ECO:0000256" key="1">
    <source>
        <dbReference type="SAM" id="MobiDB-lite"/>
    </source>
</evidence>
<evidence type="ECO:0000313" key="3">
    <source>
        <dbReference type="Proteomes" id="UP000053268"/>
    </source>
</evidence>
<reference evidence="2 3" key="1">
    <citation type="journal article" date="2015" name="Nat. Commun.">
        <title>Outbred genome sequencing and CRISPR/Cas9 gene editing in butterflies.</title>
        <authorList>
            <person name="Li X."/>
            <person name="Fan D."/>
            <person name="Zhang W."/>
            <person name="Liu G."/>
            <person name="Zhang L."/>
            <person name="Zhao L."/>
            <person name="Fang X."/>
            <person name="Chen L."/>
            <person name="Dong Y."/>
            <person name="Chen Y."/>
            <person name="Ding Y."/>
            <person name="Zhao R."/>
            <person name="Feng M."/>
            <person name="Zhu Y."/>
            <person name="Feng Y."/>
            <person name="Jiang X."/>
            <person name="Zhu D."/>
            <person name="Xiang H."/>
            <person name="Feng X."/>
            <person name="Li S."/>
            <person name="Wang J."/>
            <person name="Zhang G."/>
            <person name="Kronforst M.R."/>
            <person name="Wang W."/>
        </authorList>
    </citation>
    <scope>NUCLEOTIDE SEQUENCE [LARGE SCALE GENOMIC DNA]</scope>
    <source>
        <strain evidence="2">Ya'a_city_454_Px</strain>
        <tissue evidence="2">Whole body</tissue>
    </source>
</reference>
<keyword evidence="3" id="KW-1185">Reference proteome</keyword>
<feature type="compositionally biased region" description="Low complexity" evidence="1">
    <location>
        <begin position="1"/>
        <end position="16"/>
    </location>
</feature>